<proteinExistence type="predicted"/>
<accession>A0A1F6P0Q7</accession>
<evidence type="ECO:0000313" key="2">
    <source>
        <dbReference type="Proteomes" id="UP000178490"/>
    </source>
</evidence>
<dbReference type="Proteomes" id="UP000178490">
    <property type="component" value="Unassembled WGS sequence"/>
</dbReference>
<comment type="caution">
    <text evidence="1">The sequence shown here is derived from an EMBL/GenBank/DDBJ whole genome shotgun (WGS) entry which is preliminary data.</text>
</comment>
<protein>
    <submittedName>
        <fullName evidence="1">Uncharacterized protein</fullName>
    </submittedName>
</protein>
<evidence type="ECO:0000313" key="1">
    <source>
        <dbReference type="EMBL" id="OGH89708.1"/>
    </source>
</evidence>
<dbReference type="EMBL" id="MFRC01000030">
    <property type="protein sequence ID" value="OGH89708.1"/>
    <property type="molecule type" value="Genomic_DNA"/>
</dbReference>
<gene>
    <name evidence="1" type="ORF">A2537_02325</name>
</gene>
<name>A0A1F6P0Q7_9BACT</name>
<dbReference type="AlphaFoldDB" id="A0A1F6P0Q7"/>
<organism evidence="1 2">
    <name type="scientific">Candidatus Magasanikbacteria bacterium RIFOXYD2_FULL_36_9</name>
    <dbReference type="NCBI Taxonomy" id="1798707"/>
    <lineage>
        <taxon>Bacteria</taxon>
        <taxon>Candidatus Magasanikiibacteriota</taxon>
    </lineage>
</organism>
<sequence>MEEEIANKPENKLINAVNFAMQKFLLQANIIEKEGEILENQVHDLATKVKIKKINTIIQKH</sequence>
<reference evidence="1 2" key="1">
    <citation type="journal article" date="2016" name="Nat. Commun.">
        <title>Thousands of microbial genomes shed light on interconnected biogeochemical processes in an aquifer system.</title>
        <authorList>
            <person name="Anantharaman K."/>
            <person name="Brown C.T."/>
            <person name="Hug L.A."/>
            <person name="Sharon I."/>
            <person name="Castelle C.J."/>
            <person name="Probst A.J."/>
            <person name="Thomas B.C."/>
            <person name="Singh A."/>
            <person name="Wilkins M.J."/>
            <person name="Karaoz U."/>
            <person name="Brodie E.L."/>
            <person name="Williams K.H."/>
            <person name="Hubbard S.S."/>
            <person name="Banfield J.F."/>
        </authorList>
    </citation>
    <scope>NUCLEOTIDE SEQUENCE [LARGE SCALE GENOMIC DNA]</scope>
</reference>